<dbReference type="Proteomes" id="UP000025227">
    <property type="component" value="Unplaced"/>
</dbReference>
<keyword evidence="1" id="KW-1185">Reference proteome</keyword>
<dbReference type="AlphaFoldDB" id="A0A7I4YRT3"/>
<proteinExistence type="predicted"/>
<reference evidence="2" key="1">
    <citation type="submission" date="2020-12" db="UniProtKB">
        <authorList>
            <consortium name="WormBaseParasite"/>
        </authorList>
    </citation>
    <scope>IDENTIFICATION</scope>
    <source>
        <strain evidence="2">MHco3</strain>
    </source>
</reference>
<dbReference type="WBParaSite" id="HCON_00126440-00001">
    <property type="protein sequence ID" value="HCON_00126440-00001"/>
    <property type="gene ID" value="HCON_00126440"/>
</dbReference>
<organism evidence="1 2">
    <name type="scientific">Haemonchus contortus</name>
    <name type="common">Barber pole worm</name>
    <dbReference type="NCBI Taxonomy" id="6289"/>
    <lineage>
        <taxon>Eukaryota</taxon>
        <taxon>Metazoa</taxon>
        <taxon>Ecdysozoa</taxon>
        <taxon>Nematoda</taxon>
        <taxon>Chromadorea</taxon>
        <taxon>Rhabditida</taxon>
        <taxon>Rhabditina</taxon>
        <taxon>Rhabditomorpha</taxon>
        <taxon>Strongyloidea</taxon>
        <taxon>Trichostrongylidae</taxon>
        <taxon>Haemonchus</taxon>
    </lineage>
</organism>
<name>A0A7I4YRT3_HAECO</name>
<evidence type="ECO:0000313" key="1">
    <source>
        <dbReference type="Proteomes" id="UP000025227"/>
    </source>
</evidence>
<protein>
    <submittedName>
        <fullName evidence="2">Uncharacterized protein</fullName>
    </submittedName>
</protein>
<accession>A0A7I4YRT3</accession>
<sequence length="66" mass="7495">MPFRTPSSCPKTPRLLEPLVAPNAKFRQGALRLADPQIMRLLPTLRSLISHAHRFKFCCLAITLPR</sequence>
<evidence type="ECO:0000313" key="2">
    <source>
        <dbReference type="WBParaSite" id="HCON_00126440-00001"/>
    </source>
</evidence>